<dbReference type="AlphaFoldDB" id="A0AAN6YPQ7"/>
<keyword evidence="3 8" id="KW-0349">Heme</keyword>
<dbReference type="Proteomes" id="UP001301958">
    <property type="component" value="Unassembled WGS sequence"/>
</dbReference>
<evidence type="ECO:0000256" key="7">
    <source>
        <dbReference type="ARBA" id="ARBA00023033"/>
    </source>
</evidence>
<dbReference type="Pfam" id="PF00067">
    <property type="entry name" value="p450"/>
    <property type="match status" value="1"/>
</dbReference>
<dbReference type="SUPFAM" id="SSF48264">
    <property type="entry name" value="Cytochrome P450"/>
    <property type="match status" value="1"/>
</dbReference>
<proteinExistence type="predicted"/>
<evidence type="ECO:0000256" key="6">
    <source>
        <dbReference type="ARBA" id="ARBA00023004"/>
    </source>
</evidence>
<dbReference type="InterPro" id="IPR001128">
    <property type="entry name" value="Cyt_P450"/>
</dbReference>
<accession>A0AAN6YPQ7</accession>
<comment type="pathway">
    <text evidence="2">Secondary metabolite biosynthesis.</text>
</comment>
<evidence type="ECO:0000313" key="10">
    <source>
        <dbReference type="Proteomes" id="UP001301958"/>
    </source>
</evidence>
<keyword evidence="4 8" id="KW-0479">Metal-binding</keyword>
<evidence type="ECO:0000256" key="3">
    <source>
        <dbReference type="ARBA" id="ARBA00022617"/>
    </source>
</evidence>
<keyword evidence="7" id="KW-0503">Monooxygenase</keyword>
<dbReference type="InterPro" id="IPR036396">
    <property type="entry name" value="Cyt_P450_sf"/>
</dbReference>
<feature type="binding site" description="axial binding residue" evidence="8">
    <location>
        <position position="137"/>
    </location>
    <ligand>
        <name>heme</name>
        <dbReference type="ChEBI" id="CHEBI:30413"/>
    </ligand>
    <ligandPart>
        <name>Fe</name>
        <dbReference type="ChEBI" id="CHEBI:18248"/>
    </ligandPart>
</feature>
<gene>
    <name evidence="9" type="ORF">QBC38DRAFT_548773</name>
</gene>
<dbReference type="PRINTS" id="PR00385">
    <property type="entry name" value="P450"/>
</dbReference>
<dbReference type="GO" id="GO:0020037">
    <property type="term" value="F:heme binding"/>
    <property type="evidence" value="ECO:0007669"/>
    <property type="project" value="InterPro"/>
</dbReference>
<comment type="cofactor">
    <cofactor evidence="1 8">
        <name>heme</name>
        <dbReference type="ChEBI" id="CHEBI:30413"/>
    </cofactor>
</comment>
<dbReference type="InterPro" id="IPR050121">
    <property type="entry name" value="Cytochrome_P450_monoxygenase"/>
</dbReference>
<evidence type="ECO:0000256" key="2">
    <source>
        <dbReference type="ARBA" id="ARBA00005179"/>
    </source>
</evidence>
<keyword evidence="5" id="KW-0560">Oxidoreductase</keyword>
<organism evidence="9 10">
    <name type="scientific">Podospora fimiseda</name>
    <dbReference type="NCBI Taxonomy" id="252190"/>
    <lineage>
        <taxon>Eukaryota</taxon>
        <taxon>Fungi</taxon>
        <taxon>Dikarya</taxon>
        <taxon>Ascomycota</taxon>
        <taxon>Pezizomycotina</taxon>
        <taxon>Sordariomycetes</taxon>
        <taxon>Sordariomycetidae</taxon>
        <taxon>Sordariales</taxon>
        <taxon>Podosporaceae</taxon>
        <taxon>Podospora</taxon>
    </lineage>
</organism>
<evidence type="ECO:0000256" key="8">
    <source>
        <dbReference type="PIRSR" id="PIRSR602401-1"/>
    </source>
</evidence>
<evidence type="ECO:0000313" key="9">
    <source>
        <dbReference type="EMBL" id="KAK4223034.1"/>
    </source>
</evidence>
<evidence type="ECO:0000256" key="5">
    <source>
        <dbReference type="ARBA" id="ARBA00023002"/>
    </source>
</evidence>
<dbReference type="EMBL" id="MU865443">
    <property type="protein sequence ID" value="KAK4223034.1"/>
    <property type="molecule type" value="Genomic_DNA"/>
</dbReference>
<dbReference type="GO" id="GO:0004497">
    <property type="term" value="F:monooxygenase activity"/>
    <property type="evidence" value="ECO:0007669"/>
    <property type="project" value="UniProtKB-KW"/>
</dbReference>
<evidence type="ECO:0000256" key="4">
    <source>
        <dbReference type="ARBA" id="ARBA00022723"/>
    </source>
</evidence>
<dbReference type="GO" id="GO:0005506">
    <property type="term" value="F:iron ion binding"/>
    <property type="evidence" value="ECO:0007669"/>
    <property type="project" value="InterPro"/>
</dbReference>
<reference evidence="9" key="2">
    <citation type="submission" date="2023-05" db="EMBL/GenBank/DDBJ databases">
        <authorList>
            <consortium name="Lawrence Berkeley National Laboratory"/>
            <person name="Steindorff A."/>
            <person name="Hensen N."/>
            <person name="Bonometti L."/>
            <person name="Westerberg I."/>
            <person name="Brannstrom I.O."/>
            <person name="Guillou S."/>
            <person name="Cros-Aarteil S."/>
            <person name="Calhoun S."/>
            <person name="Haridas S."/>
            <person name="Kuo A."/>
            <person name="Mondo S."/>
            <person name="Pangilinan J."/>
            <person name="Riley R."/>
            <person name="Labutti K."/>
            <person name="Andreopoulos B."/>
            <person name="Lipzen A."/>
            <person name="Chen C."/>
            <person name="Yanf M."/>
            <person name="Daum C."/>
            <person name="Ng V."/>
            <person name="Clum A."/>
            <person name="Ohm R."/>
            <person name="Martin F."/>
            <person name="Silar P."/>
            <person name="Natvig D."/>
            <person name="Lalanne C."/>
            <person name="Gautier V."/>
            <person name="Ament-Velasquez S.L."/>
            <person name="Kruys A."/>
            <person name="Hutchinson M.I."/>
            <person name="Powell A.J."/>
            <person name="Barry K."/>
            <person name="Miller A.N."/>
            <person name="Grigoriev I.V."/>
            <person name="Debuchy R."/>
            <person name="Gladieux P."/>
            <person name="Thoren M.H."/>
            <person name="Johannesson H."/>
        </authorList>
    </citation>
    <scope>NUCLEOTIDE SEQUENCE</scope>
    <source>
        <strain evidence="9">CBS 990.96</strain>
    </source>
</reference>
<dbReference type="InterPro" id="IPR002401">
    <property type="entry name" value="Cyt_P450_E_grp-I"/>
</dbReference>
<protein>
    <submittedName>
        <fullName evidence="9">Cytochrome P450</fullName>
    </submittedName>
</protein>
<keyword evidence="6 8" id="KW-0408">Iron</keyword>
<dbReference type="PRINTS" id="PR00463">
    <property type="entry name" value="EP450I"/>
</dbReference>
<dbReference type="PANTHER" id="PTHR24305">
    <property type="entry name" value="CYTOCHROME P450"/>
    <property type="match status" value="1"/>
</dbReference>
<sequence>MSSTSKHPDVLKKLREEHNQVLGSDPAAAAEKLTKNPHLVNNLHYTLAVIKEVLRFFPPAGTTRAGKPGVSVTDDQSNSCPTDDAMLWILHVEMHHNAKSWVRSEELLPKRWLVGHEHELYPVPGAWRPFELGPRSCIGQAMVIVDLKLIMGCLARRLDVRPAYEGEEDEKRMYRGERAFQVEVGAAHPVEGYPCQITVV</sequence>
<reference evidence="9" key="1">
    <citation type="journal article" date="2023" name="Mol. Phylogenet. Evol.">
        <title>Genome-scale phylogeny and comparative genomics of the fungal order Sordariales.</title>
        <authorList>
            <person name="Hensen N."/>
            <person name="Bonometti L."/>
            <person name="Westerberg I."/>
            <person name="Brannstrom I.O."/>
            <person name="Guillou S."/>
            <person name="Cros-Aarteil S."/>
            <person name="Calhoun S."/>
            <person name="Haridas S."/>
            <person name="Kuo A."/>
            <person name="Mondo S."/>
            <person name="Pangilinan J."/>
            <person name="Riley R."/>
            <person name="LaButti K."/>
            <person name="Andreopoulos B."/>
            <person name="Lipzen A."/>
            <person name="Chen C."/>
            <person name="Yan M."/>
            <person name="Daum C."/>
            <person name="Ng V."/>
            <person name="Clum A."/>
            <person name="Steindorff A."/>
            <person name="Ohm R.A."/>
            <person name="Martin F."/>
            <person name="Silar P."/>
            <person name="Natvig D.O."/>
            <person name="Lalanne C."/>
            <person name="Gautier V."/>
            <person name="Ament-Velasquez S.L."/>
            <person name="Kruys A."/>
            <person name="Hutchinson M.I."/>
            <person name="Powell A.J."/>
            <person name="Barry K."/>
            <person name="Miller A.N."/>
            <person name="Grigoriev I.V."/>
            <person name="Debuchy R."/>
            <person name="Gladieux P."/>
            <person name="Hiltunen Thoren M."/>
            <person name="Johannesson H."/>
        </authorList>
    </citation>
    <scope>NUCLEOTIDE SEQUENCE</scope>
    <source>
        <strain evidence="9">CBS 990.96</strain>
    </source>
</reference>
<dbReference type="GO" id="GO:0016705">
    <property type="term" value="F:oxidoreductase activity, acting on paired donors, with incorporation or reduction of molecular oxygen"/>
    <property type="evidence" value="ECO:0007669"/>
    <property type="project" value="InterPro"/>
</dbReference>
<evidence type="ECO:0000256" key="1">
    <source>
        <dbReference type="ARBA" id="ARBA00001971"/>
    </source>
</evidence>
<dbReference type="Gene3D" id="1.10.630.10">
    <property type="entry name" value="Cytochrome P450"/>
    <property type="match status" value="1"/>
</dbReference>
<dbReference type="PANTHER" id="PTHR24305:SF107">
    <property type="entry name" value="P450, PUTATIVE (EUROFUNG)-RELATED"/>
    <property type="match status" value="1"/>
</dbReference>
<comment type="caution">
    <text evidence="9">The sequence shown here is derived from an EMBL/GenBank/DDBJ whole genome shotgun (WGS) entry which is preliminary data.</text>
</comment>
<keyword evidence="10" id="KW-1185">Reference proteome</keyword>
<name>A0AAN6YPQ7_9PEZI</name>